<name>Q316G6_OLEA2</name>
<accession>Q316G6</accession>
<evidence type="ECO:0000256" key="8">
    <source>
        <dbReference type="ARBA" id="ARBA00022927"/>
    </source>
</evidence>
<dbReference type="PANTHER" id="PTHR30531">
    <property type="entry name" value="FLAGELLAR BIOSYNTHETIC PROTEIN FLHB"/>
    <property type="match status" value="1"/>
</dbReference>
<dbReference type="Proteomes" id="UP000002710">
    <property type="component" value="Chromosome"/>
</dbReference>
<dbReference type="SUPFAM" id="SSF160544">
    <property type="entry name" value="EscU C-terminal domain-like"/>
    <property type="match status" value="1"/>
</dbReference>
<evidence type="ECO:0000256" key="1">
    <source>
        <dbReference type="ARBA" id="ARBA00004651"/>
    </source>
</evidence>
<feature type="transmembrane region" description="Helical" evidence="13">
    <location>
        <begin position="171"/>
        <end position="187"/>
    </location>
</feature>
<dbReference type="FunFam" id="3.40.1690.10:FF:000001">
    <property type="entry name" value="Flagellar biosynthetic protein FlhB"/>
    <property type="match status" value="1"/>
</dbReference>
<feature type="transmembrane region" description="Helical" evidence="13">
    <location>
        <begin position="88"/>
        <end position="107"/>
    </location>
</feature>
<evidence type="ECO:0000256" key="5">
    <source>
        <dbReference type="ARBA" id="ARBA00022475"/>
    </source>
</evidence>
<dbReference type="GO" id="GO:0005886">
    <property type="term" value="C:plasma membrane"/>
    <property type="evidence" value="ECO:0007669"/>
    <property type="project" value="UniProtKB-SubCell"/>
</dbReference>
<dbReference type="PANTHER" id="PTHR30531:SF12">
    <property type="entry name" value="FLAGELLAR BIOSYNTHETIC PROTEIN FLHB"/>
    <property type="match status" value="1"/>
</dbReference>
<evidence type="ECO:0000256" key="7">
    <source>
        <dbReference type="ARBA" id="ARBA00022795"/>
    </source>
</evidence>
<dbReference type="InterPro" id="IPR029025">
    <property type="entry name" value="T3SS_substrate_exporter_C"/>
</dbReference>
<keyword evidence="16" id="KW-1185">Reference proteome</keyword>
<dbReference type="InterPro" id="IPR006135">
    <property type="entry name" value="T3SS_substrate_exporter"/>
</dbReference>
<evidence type="ECO:0000256" key="14">
    <source>
        <dbReference type="SAM" id="MobiDB-lite"/>
    </source>
</evidence>
<feature type="transmembrane region" description="Helical" evidence="13">
    <location>
        <begin position="143"/>
        <end position="164"/>
    </location>
</feature>
<comment type="caution">
    <text evidence="13">Lacks conserved residue(s) required for the propagation of feature annotation.</text>
</comment>
<protein>
    <recommendedName>
        <fullName evidence="3 13">Flagellar biosynthetic protein FlhB</fullName>
    </recommendedName>
</protein>
<dbReference type="Gene3D" id="3.40.1690.10">
    <property type="entry name" value="secretion proteins EscU"/>
    <property type="match status" value="1"/>
</dbReference>
<evidence type="ECO:0000256" key="11">
    <source>
        <dbReference type="ARBA" id="ARBA00023225"/>
    </source>
</evidence>
<gene>
    <name evidence="13" type="primary">flhB</name>
    <name evidence="15" type="ordered locus">Dde_0379</name>
</gene>
<dbReference type="EMBL" id="CP000112">
    <property type="protein sequence ID" value="ABB37180.1"/>
    <property type="molecule type" value="Genomic_DNA"/>
</dbReference>
<dbReference type="PRINTS" id="PR00950">
    <property type="entry name" value="TYPE3IMSPROT"/>
</dbReference>
<feature type="compositionally biased region" description="Polar residues" evidence="14">
    <location>
        <begin position="1"/>
        <end position="12"/>
    </location>
</feature>
<keyword evidence="15" id="KW-0969">Cilium</keyword>
<dbReference type="STRING" id="207559.Dde_0379"/>
<evidence type="ECO:0000256" key="10">
    <source>
        <dbReference type="ARBA" id="ARBA00023136"/>
    </source>
</evidence>
<evidence type="ECO:0000256" key="6">
    <source>
        <dbReference type="ARBA" id="ARBA00022692"/>
    </source>
</evidence>
<evidence type="ECO:0000256" key="12">
    <source>
        <dbReference type="ARBA" id="ARBA00025078"/>
    </source>
</evidence>
<keyword evidence="6 13" id="KW-0812">Transmembrane</keyword>
<evidence type="ECO:0000313" key="15">
    <source>
        <dbReference type="EMBL" id="ABB37180.1"/>
    </source>
</evidence>
<keyword evidence="15" id="KW-0282">Flagellum</keyword>
<proteinExistence type="inferred from homology"/>
<keyword evidence="8 13" id="KW-0653">Protein transport</keyword>
<feature type="region of interest" description="Disordered" evidence="14">
    <location>
        <begin position="1"/>
        <end position="28"/>
    </location>
</feature>
<keyword evidence="11 13" id="KW-1006">Bacterial flagellum protein export</keyword>
<dbReference type="Gene3D" id="6.10.250.2080">
    <property type="match status" value="1"/>
</dbReference>
<dbReference type="Pfam" id="PF01312">
    <property type="entry name" value="Bac_export_2"/>
    <property type="match status" value="1"/>
</dbReference>
<dbReference type="GO" id="GO:0009306">
    <property type="term" value="P:protein secretion"/>
    <property type="evidence" value="ECO:0007669"/>
    <property type="project" value="InterPro"/>
</dbReference>
<keyword evidence="4 13" id="KW-0813">Transport</keyword>
<dbReference type="RefSeq" id="WP_011366516.1">
    <property type="nucleotide sequence ID" value="NC_007519.1"/>
</dbReference>
<dbReference type="MEROPS" id="N06.A01"/>
<dbReference type="InterPro" id="IPR006136">
    <property type="entry name" value="FlhB"/>
</dbReference>
<dbReference type="HOGENOM" id="CLU_041013_1_2_7"/>
<sequence length="357" mass="40743">MPQQDPSRTEQATPKRRRKARGEGNVPKSQEVPKTFVTMAGTIALYVYMDHIASEMMGLYEHFFRNAVMFEATPQAVYDLLLWISGKLALMLLPIMLFLALVAYVVIRLQVGKLWAPKVFKPKFARFNLIKGLKRLFISPQTLIRLGKSILMAAVIGIAPYIVIRNEMHHFLPLFYATPTAIGVYMLEMGMKMVKYAMLPMLVIAIADLWYTRWDYEENLKMTKDEVKDERKQAEGDPAVKAQQRQKMMEVMAQRMLENVPKADVVVTNPTHYAVALRYDAVEAPAPVVLAKGVDHLAERIKEVAREHRVPIRENVPLARALYRQVEVGDMIPEELYQAVASLLASLMKFKARPQGR</sequence>
<evidence type="ECO:0000313" key="16">
    <source>
        <dbReference type="Proteomes" id="UP000002710"/>
    </source>
</evidence>
<keyword evidence="9 13" id="KW-1133">Transmembrane helix</keyword>
<evidence type="ECO:0000256" key="2">
    <source>
        <dbReference type="ARBA" id="ARBA00010690"/>
    </source>
</evidence>
<comment type="function">
    <text evidence="12 13">Required for formation of the rod structure in the basal body of the flagellar apparatus. Together with FliI and FliH, may constitute the export apparatus of flagellin.</text>
</comment>
<evidence type="ECO:0000256" key="4">
    <source>
        <dbReference type="ARBA" id="ARBA00022448"/>
    </source>
</evidence>
<dbReference type="GO" id="GO:0044780">
    <property type="term" value="P:bacterial-type flagellum assembly"/>
    <property type="evidence" value="ECO:0007669"/>
    <property type="project" value="InterPro"/>
</dbReference>
<keyword evidence="10 13" id="KW-0472">Membrane</keyword>
<keyword evidence="7 13" id="KW-1005">Bacterial flagellum biogenesis</keyword>
<reference evidence="15 16" key="1">
    <citation type="journal article" date="2011" name="J. Bacteriol.">
        <title>Complete genome sequence and updated annotation of Desulfovibrio alaskensis G20.</title>
        <authorList>
            <person name="Hauser L.J."/>
            <person name="Land M.L."/>
            <person name="Brown S.D."/>
            <person name="Larimer F."/>
            <person name="Keller K.L."/>
            <person name="Rapp-Giles B.J."/>
            <person name="Price M.N."/>
            <person name="Lin M."/>
            <person name="Bruce D.C."/>
            <person name="Detter J.C."/>
            <person name="Tapia R."/>
            <person name="Han C.S."/>
            <person name="Goodwin L.A."/>
            <person name="Cheng J.F."/>
            <person name="Pitluck S."/>
            <person name="Copeland A."/>
            <person name="Lucas S."/>
            <person name="Nolan M."/>
            <person name="Lapidus A.L."/>
            <person name="Palumbo A.V."/>
            <person name="Wall J.D."/>
        </authorList>
    </citation>
    <scope>NUCLEOTIDE SEQUENCE [LARGE SCALE GENOMIC DNA]</scope>
    <source>
        <strain evidence="16">ATCC BAA 1058 / DSM 17464 / G20</strain>
    </source>
</reference>
<evidence type="ECO:0000256" key="13">
    <source>
        <dbReference type="RuleBase" id="RU364091"/>
    </source>
</evidence>
<dbReference type="eggNOG" id="COG1377">
    <property type="taxonomic scope" value="Bacteria"/>
</dbReference>
<comment type="similarity">
    <text evidence="2 13">Belongs to the type III secretion exporter family.</text>
</comment>
<organism evidence="15 16">
    <name type="scientific">Oleidesulfovibrio alaskensis (strain ATCC BAA-1058 / DSM 17464 / G20)</name>
    <name type="common">Desulfovibrio alaskensis</name>
    <dbReference type="NCBI Taxonomy" id="207559"/>
    <lineage>
        <taxon>Bacteria</taxon>
        <taxon>Pseudomonadati</taxon>
        <taxon>Thermodesulfobacteriota</taxon>
        <taxon>Desulfovibrionia</taxon>
        <taxon>Desulfovibrionales</taxon>
        <taxon>Desulfovibrionaceae</taxon>
        <taxon>Oleidesulfovibrio</taxon>
    </lineage>
</organism>
<dbReference type="AlphaFoldDB" id="Q316G6"/>
<dbReference type="KEGG" id="dde:Dde_0379"/>
<comment type="subcellular location">
    <subcellularLocation>
        <location evidence="1">Cell membrane</location>
        <topology evidence="1">Multi-pass membrane protein</topology>
    </subcellularLocation>
</comment>
<evidence type="ECO:0000256" key="9">
    <source>
        <dbReference type="ARBA" id="ARBA00022989"/>
    </source>
</evidence>
<evidence type="ECO:0000256" key="3">
    <source>
        <dbReference type="ARBA" id="ARBA00021622"/>
    </source>
</evidence>
<keyword evidence="5 13" id="KW-1003">Cell membrane</keyword>
<dbReference type="NCBIfam" id="TIGR00328">
    <property type="entry name" value="flhB"/>
    <property type="match status" value="1"/>
</dbReference>
<keyword evidence="15" id="KW-0966">Cell projection</keyword>